<feature type="signal peptide" evidence="1">
    <location>
        <begin position="1"/>
        <end position="20"/>
    </location>
</feature>
<reference evidence="2" key="1">
    <citation type="submission" date="2018-01" db="EMBL/GenBank/DDBJ databases">
        <title>An insight into the sialome of Amazonian anophelines.</title>
        <authorList>
            <person name="Ribeiro J.M."/>
            <person name="Scarpassa V."/>
            <person name="Calvo E."/>
        </authorList>
    </citation>
    <scope>NUCLEOTIDE SEQUENCE</scope>
    <source>
        <tissue evidence="2">Salivary glands</tissue>
    </source>
</reference>
<accession>A0A2M4CEC8</accession>
<feature type="chain" id="PRO_5014921575" evidence="1">
    <location>
        <begin position="21"/>
        <end position="70"/>
    </location>
</feature>
<dbReference type="AlphaFoldDB" id="A0A2M4CEC8"/>
<dbReference type="EMBL" id="GGFJ01014478">
    <property type="protein sequence ID" value="MBW63619.1"/>
    <property type="molecule type" value="Transcribed_RNA"/>
</dbReference>
<evidence type="ECO:0000313" key="2">
    <source>
        <dbReference type="EMBL" id="MBW63619.1"/>
    </source>
</evidence>
<organism evidence="2">
    <name type="scientific">Anopheles marajoara</name>
    <dbReference type="NCBI Taxonomy" id="58244"/>
    <lineage>
        <taxon>Eukaryota</taxon>
        <taxon>Metazoa</taxon>
        <taxon>Ecdysozoa</taxon>
        <taxon>Arthropoda</taxon>
        <taxon>Hexapoda</taxon>
        <taxon>Insecta</taxon>
        <taxon>Pterygota</taxon>
        <taxon>Neoptera</taxon>
        <taxon>Endopterygota</taxon>
        <taxon>Diptera</taxon>
        <taxon>Nematocera</taxon>
        <taxon>Culicoidea</taxon>
        <taxon>Culicidae</taxon>
        <taxon>Anophelinae</taxon>
        <taxon>Anopheles</taxon>
    </lineage>
</organism>
<keyword evidence="1" id="KW-0732">Signal</keyword>
<proteinExistence type="predicted"/>
<sequence>MGKCGCRLLFGLAVVLVLHGFPGPLPGVQNPPKTTTPRSPAVCLKLRNPCVCGALSKNQSGAAAEQSRNG</sequence>
<evidence type="ECO:0000256" key="1">
    <source>
        <dbReference type="SAM" id="SignalP"/>
    </source>
</evidence>
<name>A0A2M4CEC8_9DIPT</name>
<protein>
    <submittedName>
        <fullName evidence="2">Putative secreted protein</fullName>
    </submittedName>
</protein>